<dbReference type="Proteomes" id="UP000332933">
    <property type="component" value="Unassembled WGS sequence"/>
</dbReference>
<dbReference type="InterPro" id="IPR052050">
    <property type="entry name" value="SecEffector_AnkRepeat"/>
</dbReference>
<keyword evidence="1" id="KW-0732">Signal</keyword>
<evidence type="ECO:0000313" key="2">
    <source>
        <dbReference type="EMBL" id="KAF0684957.1"/>
    </source>
</evidence>
<dbReference type="InterPro" id="IPR002110">
    <property type="entry name" value="Ankyrin_rpt"/>
</dbReference>
<reference evidence="3 4" key="1">
    <citation type="submission" date="2019-03" db="EMBL/GenBank/DDBJ databases">
        <authorList>
            <person name="Gaulin E."/>
            <person name="Dumas B."/>
        </authorList>
    </citation>
    <scope>NUCLEOTIDE SEQUENCE [LARGE SCALE GENOMIC DNA]</scope>
    <source>
        <strain evidence="3">CBS 568.67</strain>
    </source>
</reference>
<sequence length="316" mass="34754">MSISHVLLSSVLMELIAAYQMSHYHDLRPFAVVTYNDCKADAEVDGQGFSIANIKTNFTPNGTIKGAIYRGGAQFHLQMCKQESARPLFDQWYARYGTTRISKFMRCAGKKDLLVFDAVFHARLDVIDCLHRQSCLGRSSIPLVDLAAGCTTFTMDDAARNGHLDVVQWLHGHSSVGCSFRAIDGAATYGHLDVVKFLLETRDDGFSIDGIRGAASRGHLALVALLAEESGVSTVLLQAMVAAAATDQLHIVQYCYERHSGCCVKDALNEATAKGKYNFVIQYLKQRLCACCAWEVPSATGRKIVRPKKQRVTPIV</sequence>
<dbReference type="SUPFAM" id="SSF140860">
    <property type="entry name" value="Pseudo ankyrin repeat-like"/>
    <property type="match status" value="1"/>
</dbReference>
<evidence type="ECO:0000256" key="1">
    <source>
        <dbReference type="SAM" id="SignalP"/>
    </source>
</evidence>
<gene>
    <name evidence="3" type="primary">Aste57867_23095</name>
    <name evidence="2" type="ORF">As57867_023024</name>
    <name evidence="3" type="ORF">ASTE57867_23095</name>
</gene>
<feature type="chain" id="PRO_5036116569" evidence="1">
    <location>
        <begin position="19"/>
        <end position="316"/>
    </location>
</feature>
<dbReference type="EMBL" id="CAADRA010007253">
    <property type="protein sequence ID" value="VFT99743.1"/>
    <property type="molecule type" value="Genomic_DNA"/>
</dbReference>
<accession>A0A485LMN6</accession>
<dbReference type="InterPro" id="IPR036770">
    <property type="entry name" value="Ankyrin_rpt-contain_sf"/>
</dbReference>
<dbReference type="AlphaFoldDB" id="A0A485LMN6"/>
<evidence type="ECO:0000313" key="4">
    <source>
        <dbReference type="Proteomes" id="UP000332933"/>
    </source>
</evidence>
<reference evidence="2" key="2">
    <citation type="submission" date="2019-06" db="EMBL/GenBank/DDBJ databases">
        <title>Genomics analysis of Aphanomyces spp. identifies a new class of oomycete effector associated with host adaptation.</title>
        <authorList>
            <person name="Gaulin E."/>
        </authorList>
    </citation>
    <scope>NUCLEOTIDE SEQUENCE</scope>
    <source>
        <strain evidence="2">CBS 578.67</strain>
    </source>
</reference>
<dbReference type="PANTHER" id="PTHR46586">
    <property type="entry name" value="ANKYRIN REPEAT-CONTAINING PROTEIN"/>
    <property type="match status" value="1"/>
</dbReference>
<dbReference type="EMBL" id="VJMH01007227">
    <property type="protein sequence ID" value="KAF0684957.1"/>
    <property type="molecule type" value="Genomic_DNA"/>
</dbReference>
<proteinExistence type="predicted"/>
<keyword evidence="4" id="KW-1185">Reference proteome</keyword>
<name>A0A485LMN6_9STRA</name>
<feature type="signal peptide" evidence="1">
    <location>
        <begin position="1"/>
        <end position="18"/>
    </location>
</feature>
<dbReference type="Gene3D" id="1.25.40.20">
    <property type="entry name" value="Ankyrin repeat-containing domain"/>
    <property type="match status" value="1"/>
</dbReference>
<dbReference type="Pfam" id="PF13637">
    <property type="entry name" value="Ank_4"/>
    <property type="match status" value="1"/>
</dbReference>
<protein>
    <submittedName>
        <fullName evidence="3">Aste57867_23095 protein</fullName>
    </submittedName>
</protein>
<dbReference type="PANTHER" id="PTHR46586:SF3">
    <property type="entry name" value="ANKYRIN REPEAT-CONTAINING PROTEIN"/>
    <property type="match status" value="1"/>
</dbReference>
<organism evidence="3 4">
    <name type="scientific">Aphanomyces stellatus</name>
    <dbReference type="NCBI Taxonomy" id="120398"/>
    <lineage>
        <taxon>Eukaryota</taxon>
        <taxon>Sar</taxon>
        <taxon>Stramenopiles</taxon>
        <taxon>Oomycota</taxon>
        <taxon>Saprolegniomycetes</taxon>
        <taxon>Saprolegniales</taxon>
        <taxon>Verrucalvaceae</taxon>
        <taxon>Aphanomyces</taxon>
    </lineage>
</organism>
<evidence type="ECO:0000313" key="3">
    <source>
        <dbReference type="EMBL" id="VFT99743.1"/>
    </source>
</evidence>
<dbReference type="OrthoDB" id="58918at2759"/>